<dbReference type="GO" id="GO:0003887">
    <property type="term" value="F:DNA-directed DNA polymerase activity"/>
    <property type="evidence" value="ECO:0007669"/>
    <property type="project" value="UniProtKB-EC"/>
</dbReference>
<evidence type="ECO:0000313" key="2">
    <source>
        <dbReference type="Proteomes" id="UP001630969"/>
    </source>
</evidence>
<dbReference type="InterPro" id="IPR004615">
    <property type="entry name" value="DNA_pol_III_psi"/>
</dbReference>
<dbReference type="RefSeq" id="WP_042001750.1">
    <property type="nucleotide sequence ID" value="NZ_CDBT01000063.1"/>
</dbReference>
<sequence>MQDPVRQRILARIGIQGWQLRRPQLLAGKESEAATEASLGDALPAGKLWVRAQTLPSPALLDDVCRLLGIAPHEVSLLSGIPEQATPPLLWLTEPDPRWPQALICSLSPDAAGKRALWQQLRQRLPVHQENGAL</sequence>
<comment type="caution">
    <text evidence="1">The sequence shown here is derived from an EMBL/GenBank/DDBJ whole genome shotgun (WGS) entry which is preliminary data.</text>
</comment>
<dbReference type="EMBL" id="JBGXBU010000005">
    <property type="protein sequence ID" value="MFM4893828.1"/>
    <property type="molecule type" value="Genomic_DNA"/>
</dbReference>
<keyword evidence="1" id="KW-0548">Nucleotidyltransferase</keyword>
<keyword evidence="1" id="KW-0808">Transferase</keyword>
<dbReference type="Pfam" id="PF03603">
    <property type="entry name" value="DNA_III_psi"/>
    <property type="match status" value="1"/>
</dbReference>
<accession>A0ABW9GUI7</accession>
<dbReference type="Proteomes" id="UP001630969">
    <property type="component" value="Unassembled WGS sequence"/>
</dbReference>
<reference evidence="1 2" key="1">
    <citation type="submission" date="2024-09" db="EMBL/GenBank/DDBJ databases">
        <title>Aeromonas strains Genome sequencing and assembly.</title>
        <authorList>
            <person name="Hu X."/>
            <person name="Tang B."/>
        </authorList>
    </citation>
    <scope>NUCLEOTIDE SEQUENCE [LARGE SCALE GENOMIC DNA]</scope>
    <source>
        <strain evidence="1 2">NB23SCDHY001</strain>
    </source>
</reference>
<dbReference type="EC" id="2.7.7.7" evidence="1"/>
<protein>
    <submittedName>
        <fullName evidence="1">DNA polymerase III subunit psi</fullName>
        <ecNumber evidence="1">2.7.7.7</ecNumber>
    </submittedName>
</protein>
<proteinExistence type="predicted"/>
<gene>
    <name evidence="1" type="ORF">ACEUDJ_13220</name>
</gene>
<organism evidence="1 2">
    <name type="scientific">Aeromonas bivalvium</name>
    <dbReference type="NCBI Taxonomy" id="440079"/>
    <lineage>
        <taxon>Bacteria</taxon>
        <taxon>Pseudomonadati</taxon>
        <taxon>Pseudomonadota</taxon>
        <taxon>Gammaproteobacteria</taxon>
        <taxon>Aeromonadales</taxon>
        <taxon>Aeromonadaceae</taxon>
        <taxon>Aeromonas</taxon>
    </lineage>
</organism>
<keyword evidence="2" id="KW-1185">Reference proteome</keyword>
<dbReference type="SUPFAM" id="SSF102220">
    <property type="entry name" value="DNA polymerase III psi subunit"/>
    <property type="match status" value="1"/>
</dbReference>
<evidence type="ECO:0000313" key="1">
    <source>
        <dbReference type="EMBL" id="MFM4893828.1"/>
    </source>
</evidence>
<dbReference type="InterPro" id="IPR036654">
    <property type="entry name" value="DNA_pol_III_psi_sf"/>
</dbReference>
<name>A0ABW9GUI7_9GAMM</name>
<dbReference type="GeneID" id="97221163"/>